<evidence type="ECO:0000256" key="1">
    <source>
        <dbReference type="SAM" id="MobiDB-lite"/>
    </source>
</evidence>
<feature type="compositionally biased region" description="Low complexity" evidence="1">
    <location>
        <begin position="115"/>
        <end position="133"/>
    </location>
</feature>
<feature type="compositionally biased region" description="Low complexity" evidence="1">
    <location>
        <begin position="600"/>
        <end position="609"/>
    </location>
</feature>
<feature type="compositionally biased region" description="Polar residues" evidence="1">
    <location>
        <begin position="141"/>
        <end position="160"/>
    </location>
</feature>
<feature type="region of interest" description="Disordered" evidence="1">
    <location>
        <begin position="578"/>
        <end position="609"/>
    </location>
</feature>
<accession>A0AAD5UZN3</accession>
<feature type="compositionally biased region" description="Polar residues" evidence="1">
    <location>
        <begin position="250"/>
        <end position="265"/>
    </location>
</feature>
<protein>
    <submittedName>
        <fullName evidence="2">Uncharacterized protein</fullName>
    </submittedName>
</protein>
<dbReference type="AlphaFoldDB" id="A0AAD5UZN3"/>
<dbReference type="Proteomes" id="UP001212997">
    <property type="component" value="Unassembled WGS sequence"/>
</dbReference>
<feature type="compositionally biased region" description="Low complexity" evidence="1">
    <location>
        <begin position="86"/>
        <end position="95"/>
    </location>
</feature>
<feature type="region of interest" description="Disordered" evidence="1">
    <location>
        <begin position="329"/>
        <end position="512"/>
    </location>
</feature>
<evidence type="ECO:0000313" key="2">
    <source>
        <dbReference type="EMBL" id="KAJ3482131.1"/>
    </source>
</evidence>
<feature type="compositionally biased region" description="Pro residues" evidence="1">
    <location>
        <begin position="589"/>
        <end position="599"/>
    </location>
</feature>
<name>A0AAD5UZN3_9APHY</name>
<feature type="compositionally biased region" description="Acidic residues" evidence="1">
    <location>
        <begin position="486"/>
        <end position="495"/>
    </location>
</feature>
<feature type="region of interest" description="Disordered" evidence="1">
    <location>
        <begin position="1"/>
        <end position="299"/>
    </location>
</feature>
<evidence type="ECO:0000313" key="3">
    <source>
        <dbReference type="Proteomes" id="UP001212997"/>
    </source>
</evidence>
<sequence length="609" mass="66331">MPSSFAPRHNNTQKRRRTPLGRSSSLLGAIKNIVTAPLSWFGNPDESGNVDGKRRLSSKSSEDEEDSHGEEEDDHRSNKRQRRYSPEPSSPSEQQTAGYLDPNLDGFVQQHPAYSGHSSSSLAVPSSSRQQQRQARRSHSPYPTTSYAIANGVFRTQSMDPPNRRAGSYELSLTPGALSRDASMEAPPSSSPIQEDGFSPSRTRFRMRTSLTPQPHQVFGPAYARRERDTSEPPPLTSLSSQPVFVKAPSGSQGRSLSREPSVTLGTIAEQRRSSATLSKQHRSLQIAEKTSSDQASDVNIATGAHYPINAAEKALRELDAYRTPLLPSRFKGSSTIPDMFKLKRTHPPVLMRGDRDERPRLGMSEKPGAKRKAKDDGKSTKPYSGQGGMKKLLARRRKEEEEEKREAAAAEAEEESVSSPTKVVEEEEIKEPDPIVFNPPPEEEAPPARAGGRGQSSLRIGRTRTSRNHAPAIQSRSRNRFSAVYEDDGDDQMGEEGKAEASTQTVDSAPIPQLFKPPVGFSFANNVSTDFDVGIANTYEIHQTTPIQQDASTAKEPPIAALPFSITAAATTTAPAVALTTESTQPQAPSPKPAPAPALAPSRPFQNS</sequence>
<feature type="compositionally biased region" description="Acidic residues" evidence="1">
    <location>
        <begin position="62"/>
        <end position="73"/>
    </location>
</feature>
<feature type="compositionally biased region" description="Polar residues" evidence="1">
    <location>
        <begin position="289"/>
        <end position="299"/>
    </location>
</feature>
<comment type="caution">
    <text evidence="2">The sequence shown here is derived from an EMBL/GenBank/DDBJ whole genome shotgun (WGS) entry which is preliminary data.</text>
</comment>
<reference evidence="2" key="1">
    <citation type="submission" date="2022-07" db="EMBL/GenBank/DDBJ databases">
        <title>Genome Sequence of Physisporinus lineatus.</title>
        <authorList>
            <person name="Buettner E."/>
        </authorList>
    </citation>
    <scope>NUCLEOTIDE SEQUENCE</scope>
    <source>
        <strain evidence="2">VT162</strain>
    </source>
</reference>
<dbReference type="EMBL" id="JANAWD010000287">
    <property type="protein sequence ID" value="KAJ3482131.1"/>
    <property type="molecule type" value="Genomic_DNA"/>
</dbReference>
<proteinExistence type="predicted"/>
<gene>
    <name evidence="2" type="ORF">NLI96_g7180</name>
</gene>
<organism evidence="2 3">
    <name type="scientific">Meripilus lineatus</name>
    <dbReference type="NCBI Taxonomy" id="2056292"/>
    <lineage>
        <taxon>Eukaryota</taxon>
        <taxon>Fungi</taxon>
        <taxon>Dikarya</taxon>
        <taxon>Basidiomycota</taxon>
        <taxon>Agaricomycotina</taxon>
        <taxon>Agaricomycetes</taxon>
        <taxon>Polyporales</taxon>
        <taxon>Meripilaceae</taxon>
        <taxon>Meripilus</taxon>
    </lineage>
</organism>
<keyword evidence="3" id="KW-1185">Reference proteome</keyword>